<evidence type="ECO:0000313" key="12">
    <source>
        <dbReference type="Proteomes" id="UP000298416"/>
    </source>
</evidence>
<dbReference type="EMBL" id="PNBA02000952">
    <property type="protein sequence ID" value="KAG6382708.1"/>
    <property type="molecule type" value="Genomic_DNA"/>
</dbReference>
<accession>A0A8X8YV79</accession>
<dbReference type="GO" id="GO:0006122">
    <property type="term" value="P:mitochondrial electron transport, ubiquinol to cytochrome c"/>
    <property type="evidence" value="ECO:0007669"/>
    <property type="project" value="InterPro"/>
</dbReference>
<reference evidence="11" key="1">
    <citation type="submission" date="2018-01" db="EMBL/GenBank/DDBJ databases">
        <authorList>
            <person name="Mao J.F."/>
        </authorList>
    </citation>
    <scope>NUCLEOTIDE SEQUENCE</scope>
    <source>
        <strain evidence="11">Huo1</strain>
        <tissue evidence="11">Leaf</tissue>
    </source>
</reference>
<name>A0A8X8YV79_SALSN</name>
<gene>
    <name evidence="11" type="ORF">SASPL_157580</name>
</gene>
<keyword evidence="6" id="KW-0999">Mitochondrion inner membrane</keyword>
<keyword evidence="4" id="KW-0679">Respiratory chain</keyword>
<keyword evidence="5" id="KW-0812">Transmembrane</keyword>
<evidence type="ECO:0000256" key="10">
    <source>
        <dbReference type="ARBA" id="ARBA00023136"/>
    </source>
</evidence>
<dbReference type="GO" id="GO:0045275">
    <property type="term" value="C:respiratory chain complex III"/>
    <property type="evidence" value="ECO:0007669"/>
    <property type="project" value="InterPro"/>
</dbReference>
<dbReference type="InterPro" id="IPR008027">
    <property type="entry name" value="QCR9"/>
</dbReference>
<keyword evidence="12" id="KW-1185">Reference proteome</keyword>
<dbReference type="SUPFAM" id="SSF81514">
    <property type="entry name" value="Subunit X (non-heme 7 kDa protein) of cytochrome bc1 complex (Ubiquinol-cytochrome c reductase)"/>
    <property type="match status" value="1"/>
</dbReference>
<evidence type="ECO:0000256" key="5">
    <source>
        <dbReference type="ARBA" id="ARBA00022692"/>
    </source>
</evidence>
<dbReference type="PANTHER" id="PTHR12980">
    <property type="entry name" value="UBIQUINOL-CYTOCHROME C REDUCTASE COMPLEX, SUBUNIT X"/>
    <property type="match status" value="1"/>
</dbReference>
<evidence type="ECO:0000256" key="4">
    <source>
        <dbReference type="ARBA" id="ARBA00022660"/>
    </source>
</evidence>
<dbReference type="AlphaFoldDB" id="A0A8X8YV79"/>
<keyword evidence="7" id="KW-0249">Electron transport</keyword>
<comment type="caution">
    <text evidence="11">The sequence shown here is derived from an EMBL/GenBank/DDBJ whole genome shotgun (WGS) entry which is preliminary data.</text>
</comment>
<organism evidence="11">
    <name type="scientific">Salvia splendens</name>
    <name type="common">Scarlet sage</name>
    <dbReference type="NCBI Taxonomy" id="180675"/>
    <lineage>
        <taxon>Eukaryota</taxon>
        <taxon>Viridiplantae</taxon>
        <taxon>Streptophyta</taxon>
        <taxon>Embryophyta</taxon>
        <taxon>Tracheophyta</taxon>
        <taxon>Spermatophyta</taxon>
        <taxon>Magnoliopsida</taxon>
        <taxon>eudicotyledons</taxon>
        <taxon>Gunneridae</taxon>
        <taxon>Pentapetalae</taxon>
        <taxon>asterids</taxon>
        <taxon>lamiids</taxon>
        <taxon>Lamiales</taxon>
        <taxon>Lamiaceae</taxon>
        <taxon>Nepetoideae</taxon>
        <taxon>Mentheae</taxon>
        <taxon>Salviinae</taxon>
        <taxon>Salvia</taxon>
        <taxon>Salvia subgen. Calosphace</taxon>
        <taxon>core Calosphace</taxon>
    </lineage>
</organism>
<evidence type="ECO:0000256" key="1">
    <source>
        <dbReference type="ARBA" id="ARBA00004434"/>
    </source>
</evidence>
<dbReference type="InterPro" id="IPR036656">
    <property type="entry name" value="QCR9_sf"/>
</dbReference>
<keyword evidence="3" id="KW-0813">Transport</keyword>
<reference evidence="11" key="2">
    <citation type="submission" date="2020-08" db="EMBL/GenBank/DDBJ databases">
        <title>Plant Genome Project.</title>
        <authorList>
            <person name="Zhang R.-G."/>
        </authorList>
    </citation>
    <scope>NUCLEOTIDE SEQUENCE</scope>
    <source>
        <strain evidence="11">Huo1</strain>
        <tissue evidence="11">Leaf</tissue>
    </source>
</reference>
<dbReference type="GO" id="GO:0005743">
    <property type="term" value="C:mitochondrial inner membrane"/>
    <property type="evidence" value="ECO:0007669"/>
    <property type="project" value="UniProtKB-SubCell"/>
</dbReference>
<evidence type="ECO:0000256" key="9">
    <source>
        <dbReference type="ARBA" id="ARBA00023128"/>
    </source>
</evidence>
<dbReference type="PANTHER" id="PTHR12980:SF0">
    <property type="entry name" value="CYTOCHROME B-C1 COMPLEX SUBUNIT 9"/>
    <property type="match status" value="1"/>
</dbReference>
<evidence type="ECO:0000256" key="3">
    <source>
        <dbReference type="ARBA" id="ARBA00022448"/>
    </source>
</evidence>
<dbReference type="Proteomes" id="UP000298416">
    <property type="component" value="Unassembled WGS sequence"/>
</dbReference>
<dbReference type="Gene3D" id="1.20.5.260">
    <property type="entry name" value="Cytochrome b-c1 complex subunit 9"/>
    <property type="match status" value="1"/>
</dbReference>
<sequence>MEPAVRKRGGGAWEGMYRLVMRRTPVYVTFVLVGAFVGERVRISYLDLNIAMLILCLCLRVCGSWIELDLRNWPLIVEFTLYGNTSTLGNAMRIFRFWVRDSPTSEDNDEQSAPGILFFSIA</sequence>
<evidence type="ECO:0000313" key="11">
    <source>
        <dbReference type="EMBL" id="KAG6382708.1"/>
    </source>
</evidence>
<protein>
    <submittedName>
        <fullName evidence="11">Uncharacterized protein</fullName>
    </submittedName>
</protein>
<keyword evidence="10" id="KW-0472">Membrane</keyword>
<evidence type="ECO:0000256" key="2">
    <source>
        <dbReference type="ARBA" id="ARBA00007856"/>
    </source>
</evidence>
<keyword evidence="9" id="KW-0496">Mitochondrion</keyword>
<keyword evidence="8" id="KW-1133">Transmembrane helix</keyword>
<evidence type="ECO:0000256" key="7">
    <source>
        <dbReference type="ARBA" id="ARBA00022982"/>
    </source>
</evidence>
<evidence type="ECO:0000256" key="6">
    <source>
        <dbReference type="ARBA" id="ARBA00022792"/>
    </source>
</evidence>
<proteinExistence type="inferred from homology"/>
<comment type="similarity">
    <text evidence="2">Belongs to the UQCR10/QCR9 family.</text>
</comment>
<comment type="subcellular location">
    <subcellularLocation>
        <location evidence="1">Mitochondrion inner membrane</location>
        <topology evidence="1">Single-pass membrane protein</topology>
    </subcellularLocation>
</comment>
<dbReference type="Pfam" id="PF05365">
    <property type="entry name" value="UCR_UQCRX_QCR9"/>
    <property type="match status" value="1"/>
</dbReference>
<evidence type="ECO:0000256" key="8">
    <source>
        <dbReference type="ARBA" id="ARBA00022989"/>
    </source>
</evidence>